<dbReference type="NCBIfam" id="TIGR02180">
    <property type="entry name" value="GRX_euk"/>
    <property type="match status" value="1"/>
</dbReference>
<keyword evidence="2" id="KW-0408">Iron</keyword>
<dbReference type="EMBL" id="LT598446">
    <property type="protein sequence ID" value="SCU85338.1"/>
    <property type="molecule type" value="Genomic_DNA"/>
</dbReference>
<dbReference type="PRINTS" id="PR00160">
    <property type="entry name" value="GLUTAREDOXIN"/>
</dbReference>
<dbReference type="Proteomes" id="UP000189911">
    <property type="component" value="Chromosome C"/>
</dbReference>
<comment type="similarity">
    <text evidence="1">Belongs to the glutaredoxin family. Monothiol subfamily.</text>
</comment>
<dbReference type="InterPro" id="IPR036249">
    <property type="entry name" value="Thioredoxin-like_sf"/>
</dbReference>
<dbReference type="PANTHER" id="PTHR45694:SF5">
    <property type="entry name" value="GLUTAREDOXIN 2"/>
    <property type="match status" value="1"/>
</dbReference>
<dbReference type="PROSITE" id="PS51354">
    <property type="entry name" value="GLUTAREDOXIN_2"/>
    <property type="match status" value="1"/>
</dbReference>
<feature type="chain" id="PRO_5009235945" evidence="5">
    <location>
        <begin position="30"/>
        <end position="224"/>
    </location>
</feature>
<dbReference type="CDD" id="cd03419">
    <property type="entry name" value="GRX_GRXh_1_2_like"/>
    <property type="match status" value="1"/>
</dbReference>
<dbReference type="InterPro" id="IPR014025">
    <property type="entry name" value="Glutaredoxin_subgr"/>
</dbReference>
<evidence type="ECO:0000256" key="5">
    <source>
        <dbReference type="SAM" id="SignalP"/>
    </source>
</evidence>
<feature type="compositionally biased region" description="Polar residues" evidence="4">
    <location>
        <begin position="44"/>
        <end position="53"/>
    </location>
</feature>
<accession>A0A1G4J6H0</accession>
<feature type="region of interest" description="Disordered" evidence="4">
    <location>
        <begin position="44"/>
        <end position="71"/>
    </location>
</feature>
<reference evidence="8" key="1">
    <citation type="submission" date="2016-03" db="EMBL/GenBank/DDBJ databases">
        <authorList>
            <person name="Devillers Hugo."/>
        </authorList>
    </citation>
    <scope>NUCLEOTIDE SEQUENCE [LARGE SCALE GENOMIC DNA]</scope>
</reference>
<dbReference type="GO" id="GO:0000324">
    <property type="term" value="C:fungal-type vacuole"/>
    <property type="evidence" value="ECO:0007669"/>
    <property type="project" value="TreeGrafter"/>
</dbReference>
<feature type="signal peptide" evidence="5">
    <location>
        <begin position="1"/>
        <end position="29"/>
    </location>
</feature>
<dbReference type="InterPro" id="IPR011899">
    <property type="entry name" value="Glutaredoxin_euk/vir"/>
</dbReference>
<keyword evidence="8" id="KW-1185">Reference proteome</keyword>
<dbReference type="Gene3D" id="3.40.30.10">
    <property type="entry name" value="Glutaredoxin"/>
    <property type="match status" value="1"/>
</dbReference>
<dbReference type="OrthoDB" id="423313at2759"/>
<dbReference type="GO" id="GO:0004362">
    <property type="term" value="F:glutathione-disulfide reductase (NADPH) activity"/>
    <property type="evidence" value="ECO:0007669"/>
    <property type="project" value="UniProtKB-ARBA"/>
</dbReference>
<evidence type="ECO:0000259" key="6">
    <source>
        <dbReference type="Pfam" id="PF00462"/>
    </source>
</evidence>
<evidence type="ECO:0000256" key="1">
    <source>
        <dbReference type="ARBA" id="ARBA00009630"/>
    </source>
</evidence>
<dbReference type="GO" id="GO:0005801">
    <property type="term" value="C:cis-Golgi network"/>
    <property type="evidence" value="ECO:0007669"/>
    <property type="project" value="UniProtKB-ARBA"/>
</dbReference>
<dbReference type="GO" id="GO:0051537">
    <property type="term" value="F:2 iron, 2 sulfur cluster binding"/>
    <property type="evidence" value="ECO:0007669"/>
    <property type="project" value="UniProtKB-KW"/>
</dbReference>
<evidence type="ECO:0000256" key="2">
    <source>
        <dbReference type="ARBA" id="ARBA00022714"/>
    </source>
</evidence>
<name>A0A1G4J6H0_9SACH</name>
<keyword evidence="2" id="KW-0479">Metal-binding</keyword>
<dbReference type="AlphaFoldDB" id="A0A1G4J6H0"/>
<evidence type="ECO:0000256" key="3">
    <source>
        <dbReference type="ARBA" id="ARBA00023014"/>
    </source>
</evidence>
<feature type="compositionally biased region" description="Basic and acidic residues" evidence="4">
    <location>
        <begin position="56"/>
        <end position="70"/>
    </location>
</feature>
<dbReference type="PANTHER" id="PTHR45694">
    <property type="entry name" value="GLUTAREDOXIN 2"/>
    <property type="match status" value="1"/>
</dbReference>
<keyword evidence="5" id="KW-0732">Signal</keyword>
<protein>
    <submittedName>
        <fullName evidence="7">LANO_0C03994g1_1</fullName>
    </submittedName>
</protein>
<evidence type="ECO:0000313" key="8">
    <source>
        <dbReference type="Proteomes" id="UP000189911"/>
    </source>
</evidence>
<dbReference type="InterPro" id="IPR002109">
    <property type="entry name" value="Glutaredoxin"/>
</dbReference>
<dbReference type="FunFam" id="3.40.30.10:FF:000093">
    <property type="entry name" value="Glutaredoxin 2"/>
    <property type="match status" value="1"/>
</dbReference>
<feature type="domain" description="Glutaredoxin" evidence="6">
    <location>
        <begin position="122"/>
        <end position="184"/>
    </location>
</feature>
<keyword evidence="3" id="KW-0411">Iron-sulfur</keyword>
<dbReference type="SUPFAM" id="SSF52833">
    <property type="entry name" value="Thioredoxin-like"/>
    <property type="match status" value="1"/>
</dbReference>
<dbReference type="GO" id="GO:0034599">
    <property type="term" value="P:cellular response to oxidative stress"/>
    <property type="evidence" value="ECO:0007669"/>
    <property type="project" value="TreeGrafter"/>
</dbReference>
<evidence type="ECO:0000256" key="4">
    <source>
        <dbReference type="SAM" id="MobiDB-lite"/>
    </source>
</evidence>
<dbReference type="GO" id="GO:0005796">
    <property type="term" value="C:Golgi lumen"/>
    <property type="evidence" value="ECO:0007669"/>
    <property type="project" value="TreeGrafter"/>
</dbReference>
<dbReference type="Pfam" id="PF00462">
    <property type="entry name" value="Glutaredoxin"/>
    <property type="match status" value="1"/>
</dbReference>
<organism evidence="7 8">
    <name type="scientific">Lachancea nothofagi CBS 11611</name>
    <dbReference type="NCBI Taxonomy" id="1266666"/>
    <lineage>
        <taxon>Eukaryota</taxon>
        <taxon>Fungi</taxon>
        <taxon>Dikarya</taxon>
        <taxon>Ascomycota</taxon>
        <taxon>Saccharomycotina</taxon>
        <taxon>Saccharomycetes</taxon>
        <taxon>Saccharomycetales</taxon>
        <taxon>Saccharomycetaceae</taxon>
        <taxon>Lachancea</taxon>
    </lineage>
</organism>
<keyword evidence="2" id="KW-0001">2Fe-2S</keyword>
<gene>
    <name evidence="7" type="ORF">LANO_0C03994G</name>
</gene>
<proteinExistence type="inferred from homology"/>
<sequence>MAYKRNLRVLTFTSVLLVLIYFIVQNAHTTSSASVGNSGSISATVKSNTTPNPAKQKAEAKPKGSAKVDSEVDEEIENIKHEVGIKEDISGKLPKTDLATHEDPAFDAVKAYQMILVSSPMIVFSKSYCPYSKRLKELLHQEFLFTPEYVVVELDLHKHGAELQEYVGTKTGRTTVPNVVINGVSRGGCDDLKALQADGKLLSSLKEWAGKTLTVTKNDKPSNN</sequence>
<evidence type="ECO:0000313" key="7">
    <source>
        <dbReference type="EMBL" id="SCU85338.1"/>
    </source>
</evidence>